<comment type="subcellular location">
    <subcellularLocation>
        <location evidence="3">Cytoplasm</location>
    </subcellularLocation>
    <subcellularLocation>
        <location evidence="2">Nucleus</location>
    </subcellularLocation>
</comment>
<dbReference type="SUPFAM" id="SSF143791">
    <property type="entry name" value="DUSP-like"/>
    <property type="match status" value="1"/>
</dbReference>
<gene>
    <name evidence="17" type="ORF">L798_13147</name>
</gene>
<dbReference type="InterPro" id="IPR035927">
    <property type="entry name" value="DUSP-like_sf"/>
</dbReference>
<dbReference type="AlphaFoldDB" id="A0A067R1F7"/>
<dbReference type="PROSITE" id="PS00972">
    <property type="entry name" value="USP_1"/>
    <property type="match status" value="1"/>
</dbReference>
<dbReference type="InterPro" id="IPR001394">
    <property type="entry name" value="Peptidase_C19_UCH"/>
</dbReference>
<keyword evidence="10 17" id="KW-0378">Hydrolase</keyword>
<dbReference type="GO" id="GO:0005829">
    <property type="term" value="C:cytosol"/>
    <property type="evidence" value="ECO:0007669"/>
    <property type="project" value="TreeGrafter"/>
</dbReference>
<dbReference type="InterPro" id="IPR028889">
    <property type="entry name" value="USP"/>
</dbReference>
<dbReference type="InParanoid" id="A0A067R1F7"/>
<dbReference type="InterPro" id="IPR038765">
    <property type="entry name" value="Papain-like_cys_pep_sf"/>
</dbReference>
<evidence type="ECO:0000256" key="13">
    <source>
        <dbReference type="ARBA" id="ARBA00035173"/>
    </source>
</evidence>
<evidence type="ECO:0000259" key="15">
    <source>
        <dbReference type="PROSITE" id="PS50235"/>
    </source>
</evidence>
<keyword evidence="12" id="KW-0539">Nucleus</keyword>
<dbReference type="PANTHER" id="PTHR24006:SF722">
    <property type="entry name" value="UBIQUITIN CARBOXYL-TERMINAL HYDROLASE 48"/>
    <property type="match status" value="1"/>
</dbReference>
<dbReference type="InterPro" id="IPR033841">
    <property type="entry name" value="Pep_USP48"/>
</dbReference>
<dbReference type="PROSITE" id="PS51283">
    <property type="entry name" value="DUSP"/>
    <property type="match status" value="1"/>
</dbReference>
<evidence type="ECO:0000313" key="17">
    <source>
        <dbReference type="EMBL" id="KDR12709.1"/>
    </source>
</evidence>
<dbReference type="SUPFAM" id="SSF54001">
    <property type="entry name" value="Cysteine proteinases"/>
    <property type="match status" value="1"/>
</dbReference>
<evidence type="ECO:0000256" key="3">
    <source>
        <dbReference type="ARBA" id="ARBA00004496"/>
    </source>
</evidence>
<keyword evidence="8" id="KW-0677">Repeat</keyword>
<dbReference type="GO" id="GO:0005634">
    <property type="term" value="C:nucleus"/>
    <property type="evidence" value="ECO:0007669"/>
    <property type="project" value="UniProtKB-SubCell"/>
</dbReference>
<evidence type="ECO:0000256" key="9">
    <source>
        <dbReference type="ARBA" id="ARBA00022786"/>
    </source>
</evidence>
<dbReference type="CDD" id="cd02668">
    <property type="entry name" value="Peptidase_C19L"/>
    <property type="match status" value="1"/>
</dbReference>
<evidence type="ECO:0000313" key="18">
    <source>
        <dbReference type="Proteomes" id="UP000027135"/>
    </source>
</evidence>
<evidence type="ECO:0000256" key="8">
    <source>
        <dbReference type="ARBA" id="ARBA00022737"/>
    </source>
</evidence>
<evidence type="ECO:0000256" key="14">
    <source>
        <dbReference type="SAM" id="MobiDB-lite"/>
    </source>
</evidence>
<dbReference type="Proteomes" id="UP000027135">
    <property type="component" value="Unassembled WGS sequence"/>
</dbReference>
<evidence type="ECO:0000256" key="2">
    <source>
        <dbReference type="ARBA" id="ARBA00004123"/>
    </source>
</evidence>
<dbReference type="InterPro" id="IPR050164">
    <property type="entry name" value="Peptidase_C19"/>
</dbReference>
<comment type="catalytic activity">
    <reaction evidence="1">
        <text>Thiol-dependent hydrolysis of ester, thioester, amide, peptide and isopeptide bonds formed by the C-terminal Gly of ubiquitin (a 76-residue protein attached to proteins as an intracellular targeting signal).</text>
        <dbReference type="EC" id="3.4.19.12"/>
    </reaction>
</comment>
<dbReference type="EC" id="3.4.19.12" evidence="5"/>
<dbReference type="PROSITE" id="PS00973">
    <property type="entry name" value="USP_2"/>
    <property type="match status" value="1"/>
</dbReference>
<evidence type="ECO:0000256" key="10">
    <source>
        <dbReference type="ARBA" id="ARBA00022801"/>
    </source>
</evidence>
<keyword evidence="6" id="KW-0963">Cytoplasm</keyword>
<dbReference type="EMBL" id="KK852995">
    <property type="protein sequence ID" value="KDR12709.1"/>
    <property type="molecule type" value="Genomic_DNA"/>
</dbReference>
<dbReference type="InterPro" id="IPR018200">
    <property type="entry name" value="USP_CS"/>
</dbReference>
<feature type="region of interest" description="Disordered" evidence="14">
    <location>
        <begin position="425"/>
        <end position="445"/>
    </location>
</feature>
<dbReference type="GO" id="GO:0004843">
    <property type="term" value="F:cysteine-type deubiquitinase activity"/>
    <property type="evidence" value="ECO:0007669"/>
    <property type="project" value="UniProtKB-EC"/>
</dbReference>
<sequence>MHCVCVNDVAWSVGWKGEHMHMIGNDKYKNMKNMRKEDMDKAAWCWADNTEPNDVTKQHVELVYRIKLNVCTPNSCRRNCRGNPRCLSGLGESKWLGPKAAAAVEDAWGVGMVDPNEERRETGIFVGLKNLGATCYVNSLLQLWFHNLKFRHAVYAWSPEEDLQEMANITLQKTKGEEYAPESCIGHLQLLFALLQFGKRRYVDPTAFILSLGLDTATQQDAQEFSKLFISMLEERLSHQSSPLVKNIIKEQFCGKYSYVTKCQLCGTESALPSLFYELELNIAGHKTLADCLEEFLKEEKLEGANRYLCAVCKSKQDATRSIKLDVLPPVLNLQLMRFVFDRQKGSKKKLNSYLQFPENLDMSLYLKKPAGSLCYVLSAVLIHCGHSAFSGHYVAHICDSTTSTWYKFNDEAVEKMEGKKLKLGTEEDVDGADGNKKNKPQRVPKGFLTSNNAYMLVYTEAKQAEEQNNSEKKGNETKDNLGVEWILPERLCDLLKTEDQKFEDWAKEMDETKAVTVESGKARQQEMANLYNTLPVTEGAQFEFISSNWLAKWLSNDEAKPVDNSSLVCQHGKLNPSSISQTKCISSVAADILYSKFGGGPRLLGGASMCLRCVKYRCKVFRLKNKITEDNKRLTTLLKMKLDSLEPAFWVGKNSLRCWRKLVLEEVEGIKGKDDMEEVGDCSLNCADKVSGPCVNNCDDKISCDIITETNDDEKLSEKNNQKISRDNEGYCGEKVECESSSISLNSEDCGSTIPRVTRSRSKLTPKSDSKQISVDCFDADTSKSLSVLSYNKSTDNSQIPLFHGERNVKALLPGMRRTVVSNAKDLDNEAEMMEMEVSSTVPSEHEESQNINSMHLAVCNDSVVTSSDEILESRTDGRNVELSEARMDENSVRREGPLLKEIFENSNENLSVNGISQTCTKNSVKALGPKYSYIRIKTPGFGDDIIQSVEDGAICDILGEKSNKRPWAVTSKTEDMIEESREESEEKTILDVAVSGAITPDDDTFHDGQQEGDEEGFNEDIICIHGNLSVEDGRRRLVSEQAWEILRSYFPSAKPFTQDAKPCISCQNLLTQGKAARDIYRQTAAIQKDSLMDLYYDRNRVSLGSPASLQRQKQFPNQVLHLVSRDFIDSWRKFLR</sequence>
<proteinExistence type="inferred from homology"/>
<dbReference type="InterPro" id="IPR006615">
    <property type="entry name" value="Pept_C19_DUSP"/>
</dbReference>
<protein>
    <recommendedName>
        <fullName evidence="13">Ubiquitin carboxyl-terminal hydrolase 48</fullName>
        <ecNumber evidence="5">3.4.19.12</ecNumber>
    </recommendedName>
</protein>
<feature type="domain" description="DUSP" evidence="16">
    <location>
        <begin position="519"/>
        <end position="610"/>
    </location>
</feature>
<keyword evidence="11" id="KW-0788">Thiol protease</keyword>
<dbReference type="eggNOG" id="KOG1863">
    <property type="taxonomic scope" value="Eukaryota"/>
</dbReference>
<name>A0A067R1F7_ZOONE</name>
<evidence type="ECO:0000256" key="6">
    <source>
        <dbReference type="ARBA" id="ARBA00022490"/>
    </source>
</evidence>
<keyword evidence="18" id="KW-1185">Reference proteome</keyword>
<reference evidence="17 18" key="1">
    <citation type="journal article" date="2014" name="Nat. Commun.">
        <title>Molecular traces of alternative social organization in a termite genome.</title>
        <authorList>
            <person name="Terrapon N."/>
            <person name="Li C."/>
            <person name="Robertson H.M."/>
            <person name="Ji L."/>
            <person name="Meng X."/>
            <person name="Booth W."/>
            <person name="Chen Z."/>
            <person name="Childers C.P."/>
            <person name="Glastad K.M."/>
            <person name="Gokhale K."/>
            <person name="Gowin J."/>
            <person name="Gronenberg W."/>
            <person name="Hermansen R.A."/>
            <person name="Hu H."/>
            <person name="Hunt B.G."/>
            <person name="Huylmans A.K."/>
            <person name="Khalil S.M."/>
            <person name="Mitchell R.D."/>
            <person name="Munoz-Torres M.C."/>
            <person name="Mustard J.A."/>
            <person name="Pan H."/>
            <person name="Reese J.T."/>
            <person name="Scharf M.E."/>
            <person name="Sun F."/>
            <person name="Vogel H."/>
            <person name="Xiao J."/>
            <person name="Yang W."/>
            <person name="Yang Z."/>
            <person name="Yang Z."/>
            <person name="Zhou J."/>
            <person name="Zhu J."/>
            <person name="Brent C.S."/>
            <person name="Elsik C.G."/>
            <person name="Goodisman M.A."/>
            <person name="Liberles D.A."/>
            <person name="Roe R.M."/>
            <person name="Vargo E.L."/>
            <person name="Vilcinskas A."/>
            <person name="Wang J."/>
            <person name="Bornberg-Bauer E."/>
            <person name="Korb J."/>
            <person name="Zhang G."/>
            <person name="Liebig J."/>
        </authorList>
    </citation>
    <scope>NUCLEOTIDE SEQUENCE [LARGE SCALE GENOMIC DNA]</scope>
    <source>
        <tissue evidence="17">Whole organism</tissue>
    </source>
</reference>
<dbReference type="Gene3D" id="3.90.70.10">
    <property type="entry name" value="Cysteine proteinases"/>
    <property type="match status" value="1"/>
</dbReference>
<dbReference type="GO" id="GO:0016579">
    <property type="term" value="P:protein deubiquitination"/>
    <property type="evidence" value="ECO:0007669"/>
    <property type="project" value="InterPro"/>
</dbReference>
<dbReference type="PROSITE" id="PS50235">
    <property type="entry name" value="USP_3"/>
    <property type="match status" value="1"/>
</dbReference>
<accession>A0A067R1F7</accession>
<evidence type="ECO:0000259" key="16">
    <source>
        <dbReference type="PROSITE" id="PS51283"/>
    </source>
</evidence>
<evidence type="ECO:0000256" key="7">
    <source>
        <dbReference type="ARBA" id="ARBA00022670"/>
    </source>
</evidence>
<dbReference type="OMA" id="KELKIQX"/>
<keyword evidence="9" id="KW-0833">Ubl conjugation pathway</keyword>
<organism evidence="17 18">
    <name type="scientific">Zootermopsis nevadensis</name>
    <name type="common">Dampwood termite</name>
    <dbReference type="NCBI Taxonomy" id="136037"/>
    <lineage>
        <taxon>Eukaryota</taxon>
        <taxon>Metazoa</taxon>
        <taxon>Ecdysozoa</taxon>
        <taxon>Arthropoda</taxon>
        <taxon>Hexapoda</taxon>
        <taxon>Insecta</taxon>
        <taxon>Pterygota</taxon>
        <taxon>Neoptera</taxon>
        <taxon>Polyneoptera</taxon>
        <taxon>Dictyoptera</taxon>
        <taxon>Blattodea</taxon>
        <taxon>Blattoidea</taxon>
        <taxon>Termitoidae</taxon>
        <taxon>Termopsidae</taxon>
        <taxon>Zootermopsis</taxon>
    </lineage>
</organism>
<dbReference type="Pfam" id="PF00443">
    <property type="entry name" value="UCH"/>
    <property type="match status" value="1"/>
</dbReference>
<evidence type="ECO:0000256" key="4">
    <source>
        <dbReference type="ARBA" id="ARBA00009085"/>
    </source>
</evidence>
<dbReference type="PANTHER" id="PTHR24006">
    <property type="entry name" value="UBIQUITIN CARBOXYL-TERMINAL HYDROLASE"/>
    <property type="match status" value="1"/>
</dbReference>
<evidence type="ECO:0000256" key="5">
    <source>
        <dbReference type="ARBA" id="ARBA00012759"/>
    </source>
</evidence>
<evidence type="ECO:0000256" key="11">
    <source>
        <dbReference type="ARBA" id="ARBA00022807"/>
    </source>
</evidence>
<dbReference type="GO" id="GO:0006508">
    <property type="term" value="P:proteolysis"/>
    <property type="evidence" value="ECO:0007669"/>
    <property type="project" value="UniProtKB-KW"/>
</dbReference>
<keyword evidence="7" id="KW-0645">Protease</keyword>
<dbReference type="STRING" id="136037.A0A067R1F7"/>
<evidence type="ECO:0000256" key="12">
    <source>
        <dbReference type="ARBA" id="ARBA00023242"/>
    </source>
</evidence>
<dbReference type="Pfam" id="PF06337">
    <property type="entry name" value="DUSP"/>
    <property type="match status" value="1"/>
</dbReference>
<comment type="similarity">
    <text evidence="4">Belongs to the peptidase C19 family.</text>
</comment>
<dbReference type="FunFam" id="3.90.70.10:FF:000029">
    <property type="entry name" value="ubiquitin carboxyl-terminal hydrolase 48 isoform X1"/>
    <property type="match status" value="1"/>
</dbReference>
<evidence type="ECO:0000256" key="1">
    <source>
        <dbReference type="ARBA" id="ARBA00000707"/>
    </source>
</evidence>
<feature type="domain" description="USP" evidence="15">
    <location>
        <begin position="126"/>
        <end position="462"/>
    </location>
</feature>